<name>A0A518CP47_9PLAN</name>
<keyword evidence="4" id="KW-0547">Nucleotide-binding</keyword>
<dbReference type="PROSITE" id="PS50011">
    <property type="entry name" value="PROTEIN_KINASE_DOM"/>
    <property type="match status" value="1"/>
</dbReference>
<dbReference type="InterPro" id="IPR011009">
    <property type="entry name" value="Kinase-like_dom_sf"/>
</dbReference>
<organism evidence="9 10">
    <name type="scientific">Polystyrenella longa</name>
    <dbReference type="NCBI Taxonomy" id="2528007"/>
    <lineage>
        <taxon>Bacteria</taxon>
        <taxon>Pseudomonadati</taxon>
        <taxon>Planctomycetota</taxon>
        <taxon>Planctomycetia</taxon>
        <taxon>Planctomycetales</taxon>
        <taxon>Planctomycetaceae</taxon>
        <taxon>Polystyrenella</taxon>
    </lineage>
</organism>
<dbReference type="Gene3D" id="3.30.200.20">
    <property type="entry name" value="Phosphorylase Kinase, domain 1"/>
    <property type="match status" value="1"/>
</dbReference>
<sequence length="804" mass="89830">MSQDEHARVKEIFLKASELKGTKRKEFIEKACGNNDKLRDSVISLLENDNPETILTGLSESLVDSEKRKERLKSHDWVGQRLGNYEIERVIYAGGMGIVFEAVDTVIERRVAIKVLHEDLTKDESLRTRFVSEARAVGRLNHPHVLTIHEVGSNEGVDYLVMEYATGGSAADHLKNVGVYSPGEATRILEQACGGLSAAHKEGLIHRDIKPANLLFIEGDITKVSDFGVAKFTHGESLELTRQGQLVGTPCYMSPEQCEGKSVDERSDVYSLGATYFSLLVGRMPYEEENSFVSVMHAHCNAEPPDPREWSDRIPEPCAEIILKAMAKKPEDRYQTVEEMQHALVLLLSELTMPAGLSADTSFTLNPEIKMLPRRDIRKRIAGLAIGLLVLIGLVLFLIIRVETGPEDNQAIVPPVEQEPIRIGILHSLTGAMATSEEVIVDSYKLAIKEINDNGGVLGRKIEPIIRDGKSNDVVFAQQATELITEEGVCTIFGCCTSGSRKAVQEVVEENNHLLVYSVNTEGVEISPNIIYLGGDPNQTVLPFVKWAYAFEEKRTFFLVGSDYIFPHVVNDIVKDQLDSLGAELVGEEYLDFDAADVTNVLDKIEATQPDAIINTITGDSQMLFLRGLEKRKIETTQFATGIGEDVLRRVNYNPSIKNYSCTTYFQSLKNKENEIFVDDFQEMFGEFRVLISSMEAGYDGVYLWARAVEKSGSLDPIKIRDAMSGMEMQAPSGKVSIDPKTQYSVRNGFIGLANSYDQYEIVWRSPEPIEPDPYPAMRTKEEWQEYLDGLYQSWGNNWTAPEK</sequence>
<dbReference type="EC" id="2.7.11.1" evidence="1"/>
<dbReference type="FunFam" id="1.10.510.10:FF:000021">
    <property type="entry name" value="Serine/threonine protein kinase"/>
    <property type="match status" value="1"/>
</dbReference>
<dbReference type="Pfam" id="PF13433">
    <property type="entry name" value="Peripla_BP_5"/>
    <property type="match status" value="1"/>
</dbReference>
<evidence type="ECO:0000256" key="6">
    <source>
        <dbReference type="ARBA" id="ARBA00022840"/>
    </source>
</evidence>
<evidence type="ECO:0000256" key="5">
    <source>
        <dbReference type="ARBA" id="ARBA00022777"/>
    </source>
</evidence>
<evidence type="ECO:0000256" key="2">
    <source>
        <dbReference type="ARBA" id="ARBA00022527"/>
    </source>
</evidence>
<keyword evidence="2" id="KW-0723">Serine/threonine-protein kinase</keyword>
<evidence type="ECO:0000256" key="7">
    <source>
        <dbReference type="SAM" id="Phobius"/>
    </source>
</evidence>
<feature type="transmembrane region" description="Helical" evidence="7">
    <location>
        <begin position="381"/>
        <end position="400"/>
    </location>
</feature>
<dbReference type="AlphaFoldDB" id="A0A518CP47"/>
<keyword evidence="7" id="KW-0472">Membrane</keyword>
<dbReference type="Gene3D" id="1.10.510.10">
    <property type="entry name" value="Transferase(Phosphotransferase) domain 1"/>
    <property type="match status" value="1"/>
</dbReference>
<dbReference type="GO" id="GO:0005524">
    <property type="term" value="F:ATP binding"/>
    <property type="evidence" value="ECO:0007669"/>
    <property type="project" value="UniProtKB-KW"/>
</dbReference>
<evidence type="ECO:0000313" key="9">
    <source>
        <dbReference type="EMBL" id="QDU80995.1"/>
    </source>
</evidence>
<keyword evidence="7" id="KW-1133">Transmembrane helix</keyword>
<dbReference type="Proteomes" id="UP000317178">
    <property type="component" value="Chromosome"/>
</dbReference>
<dbReference type="PANTHER" id="PTHR47628">
    <property type="match status" value="1"/>
</dbReference>
<dbReference type="PROSITE" id="PS00108">
    <property type="entry name" value="PROTEIN_KINASE_ST"/>
    <property type="match status" value="1"/>
</dbReference>
<dbReference type="Pfam" id="PF00069">
    <property type="entry name" value="Pkinase"/>
    <property type="match status" value="1"/>
</dbReference>
<dbReference type="Gene3D" id="3.40.50.2300">
    <property type="match status" value="2"/>
</dbReference>
<dbReference type="InterPro" id="IPR000719">
    <property type="entry name" value="Prot_kinase_dom"/>
</dbReference>
<proteinExistence type="predicted"/>
<dbReference type="SUPFAM" id="SSF56112">
    <property type="entry name" value="Protein kinase-like (PK-like)"/>
    <property type="match status" value="1"/>
</dbReference>
<dbReference type="PANTHER" id="PTHR47628:SF1">
    <property type="entry name" value="ALIPHATIC AMIDASE EXPRESSION-REGULATING PROTEIN"/>
    <property type="match status" value="1"/>
</dbReference>
<accession>A0A518CP47</accession>
<dbReference type="KEGG" id="plon:Pla110_27320"/>
<dbReference type="EMBL" id="CP036281">
    <property type="protein sequence ID" value="QDU80995.1"/>
    <property type="molecule type" value="Genomic_DNA"/>
</dbReference>
<protein>
    <recommendedName>
        <fullName evidence="1">non-specific serine/threonine protein kinase</fullName>
        <ecNumber evidence="1">2.7.11.1</ecNumber>
    </recommendedName>
</protein>
<dbReference type="InterPro" id="IPR028082">
    <property type="entry name" value="Peripla_BP_I"/>
</dbReference>
<keyword evidence="3 9" id="KW-0808">Transferase</keyword>
<evidence type="ECO:0000256" key="1">
    <source>
        <dbReference type="ARBA" id="ARBA00012513"/>
    </source>
</evidence>
<gene>
    <name evidence="9" type="primary">prkC_10</name>
    <name evidence="9" type="ORF">Pla110_27320</name>
</gene>
<evidence type="ECO:0000256" key="4">
    <source>
        <dbReference type="ARBA" id="ARBA00022741"/>
    </source>
</evidence>
<reference evidence="9 10" key="1">
    <citation type="submission" date="2019-02" db="EMBL/GenBank/DDBJ databases">
        <title>Deep-cultivation of Planctomycetes and their phenomic and genomic characterization uncovers novel biology.</title>
        <authorList>
            <person name="Wiegand S."/>
            <person name="Jogler M."/>
            <person name="Boedeker C."/>
            <person name="Pinto D."/>
            <person name="Vollmers J."/>
            <person name="Rivas-Marin E."/>
            <person name="Kohn T."/>
            <person name="Peeters S.H."/>
            <person name="Heuer A."/>
            <person name="Rast P."/>
            <person name="Oberbeckmann S."/>
            <person name="Bunk B."/>
            <person name="Jeske O."/>
            <person name="Meyerdierks A."/>
            <person name="Storesund J.E."/>
            <person name="Kallscheuer N."/>
            <person name="Luecker S."/>
            <person name="Lage O.M."/>
            <person name="Pohl T."/>
            <person name="Merkel B.J."/>
            <person name="Hornburger P."/>
            <person name="Mueller R.-W."/>
            <person name="Bruemmer F."/>
            <person name="Labrenz M."/>
            <person name="Spormann A.M."/>
            <person name="Op den Camp H."/>
            <person name="Overmann J."/>
            <person name="Amann R."/>
            <person name="Jetten M.S.M."/>
            <person name="Mascher T."/>
            <person name="Medema M.H."/>
            <person name="Devos D.P."/>
            <person name="Kaster A.-K."/>
            <person name="Ovreas L."/>
            <person name="Rohde M."/>
            <person name="Galperin M.Y."/>
            <person name="Jogler C."/>
        </authorList>
    </citation>
    <scope>NUCLEOTIDE SEQUENCE [LARGE SCALE GENOMIC DNA]</scope>
    <source>
        <strain evidence="9 10">Pla110</strain>
    </source>
</reference>
<feature type="domain" description="Protein kinase" evidence="8">
    <location>
        <begin position="85"/>
        <end position="345"/>
    </location>
</feature>
<evidence type="ECO:0000256" key="3">
    <source>
        <dbReference type="ARBA" id="ARBA00022679"/>
    </source>
</evidence>
<dbReference type="GO" id="GO:0004674">
    <property type="term" value="F:protein serine/threonine kinase activity"/>
    <property type="evidence" value="ECO:0007669"/>
    <property type="project" value="UniProtKB-KW"/>
</dbReference>
<keyword evidence="5 9" id="KW-0418">Kinase</keyword>
<dbReference type="RefSeq" id="WP_197440183.1">
    <property type="nucleotide sequence ID" value="NZ_CP036281.1"/>
</dbReference>
<keyword evidence="7" id="KW-0812">Transmembrane</keyword>
<dbReference type="SUPFAM" id="SSF53822">
    <property type="entry name" value="Periplasmic binding protein-like I"/>
    <property type="match status" value="1"/>
</dbReference>
<dbReference type="InterPro" id="IPR008271">
    <property type="entry name" value="Ser/Thr_kinase_AS"/>
</dbReference>
<keyword evidence="10" id="KW-1185">Reference proteome</keyword>
<evidence type="ECO:0000313" key="10">
    <source>
        <dbReference type="Proteomes" id="UP000317178"/>
    </source>
</evidence>
<keyword evidence="6" id="KW-0067">ATP-binding</keyword>
<dbReference type="SMART" id="SM00220">
    <property type="entry name" value="S_TKc"/>
    <property type="match status" value="1"/>
</dbReference>
<evidence type="ECO:0000259" key="8">
    <source>
        <dbReference type="PROSITE" id="PS50011"/>
    </source>
</evidence>
<dbReference type="CDD" id="cd14014">
    <property type="entry name" value="STKc_PknB_like"/>
    <property type="match status" value="1"/>
</dbReference>